<name>A0A1H3CZP1_ALLWA</name>
<evidence type="ECO:0000259" key="5">
    <source>
        <dbReference type="PROSITE" id="PS01031"/>
    </source>
</evidence>
<feature type="compositionally biased region" description="Low complexity" evidence="3">
    <location>
        <begin position="30"/>
        <end position="49"/>
    </location>
</feature>
<dbReference type="Pfam" id="PF00011">
    <property type="entry name" value="HSP20"/>
    <property type="match status" value="1"/>
</dbReference>
<dbReference type="AlphaFoldDB" id="A0A1H3CZP1"/>
<feature type="region of interest" description="Disordered" evidence="3">
    <location>
        <begin position="27"/>
        <end position="100"/>
    </location>
</feature>
<evidence type="ECO:0000313" key="6">
    <source>
        <dbReference type="EMBL" id="SDX59682.1"/>
    </source>
</evidence>
<sequence>MRRIPLTALAVSALWPMLTVAQPWTPPAGPQSGYPGAYQPYPYGPPAGSDQWSTPPEPPHALRPMPPRDRDWRDQDETPWSQQDDDWTAPRAPTAEPRLDVRRRATEKAYIIELRLNQLSPDQIEVRPVARGLLIQNNAASHFRQHQMRPDGQGYQYQQSRQRDASSRRIGLPPDANVAGMTREVKKGRLIIRVPRGTPQTGGRR</sequence>
<dbReference type="STRING" id="61595.SAMN05421644_10770"/>
<comment type="similarity">
    <text evidence="1 2">Belongs to the small heat shock protein (HSP20) family.</text>
</comment>
<evidence type="ECO:0000313" key="7">
    <source>
        <dbReference type="Proteomes" id="UP000198672"/>
    </source>
</evidence>
<dbReference type="InterPro" id="IPR008978">
    <property type="entry name" value="HSP20-like_chaperone"/>
</dbReference>
<organism evidence="6 7">
    <name type="scientific">Allochromatium warmingii</name>
    <name type="common">Chromatium warmingii</name>
    <dbReference type="NCBI Taxonomy" id="61595"/>
    <lineage>
        <taxon>Bacteria</taxon>
        <taxon>Pseudomonadati</taxon>
        <taxon>Pseudomonadota</taxon>
        <taxon>Gammaproteobacteria</taxon>
        <taxon>Chromatiales</taxon>
        <taxon>Chromatiaceae</taxon>
        <taxon>Allochromatium</taxon>
    </lineage>
</organism>
<feature type="domain" description="SHSP" evidence="5">
    <location>
        <begin position="90"/>
        <end position="205"/>
    </location>
</feature>
<evidence type="ECO:0000256" key="2">
    <source>
        <dbReference type="RuleBase" id="RU003616"/>
    </source>
</evidence>
<dbReference type="EMBL" id="FNOW01000007">
    <property type="protein sequence ID" value="SDX59682.1"/>
    <property type="molecule type" value="Genomic_DNA"/>
</dbReference>
<evidence type="ECO:0000256" key="4">
    <source>
        <dbReference type="SAM" id="SignalP"/>
    </source>
</evidence>
<accession>A0A1H3CZP1</accession>
<feature type="region of interest" description="Disordered" evidence="3">
    <location>
        <begin position="142"/>
        <end position="176"/>
    </location>
</feature>
<dbReference type="PROSITE" id="PS01031">
    <property type="entry name" value="SHSP"/>
    <property type="match status" value="1"/>
</dbReference>
<evidence type="ECO:0000256" key="1">
    <source>
        <dbReference type="PROSITE-ProRule" id="PRU00285"/>
    </source>
</evidence>
<keyword evidence="4" id="KW-0732">Signal</keyword>
<feature type="compositionally biased region" description="Pro residues" evidence="3">
    <location>
        <begin position="55"/>
        <end position="65"/>
    </location>
</feature>
<reference evidence="7" key="1">
    <citation type="submission" date="2016-10" db="EMBL/GenBank/DDBJ databases">
        <authorList>
            <person name="Varghese N."/>
            <person name="Submissions S."/>
        </authorList>
    </citation>
    <scope>NUCLEOTIDE SEQUENCE [LARGE SCALE GENOMIC DNA]</scope>
    <source>
        <strain evidence="7">DSM 173</strain>
    </source>
</reference>
<proteinExistence type="inferred from homology"/>
<keyword evidence="7" id="KW-1185">Reference proteome</keyword>
<dbReference type="InterPro" id="IPR002068">
    <property type="entry name" value="A-crystallin/Hsp20_dom"/>
</dbReference>
<feature type="signal peptide" evidence="4">
    <location>
        <begin position="1"/>
        <end position="21"/>
    </location>
</feature>
<feature type="compositionally biased region" description="Low complexity" evidence="3">
    <location>
        <begin position="151"/>
        <end position="160"/>
    </location>
</feature>
<feature type="compositionally biased region" description="Basic and acidic residues" evidence="3">
    <location>
        <begin position="66"/>
        <end position="76"/>
    </location>
</feature>
<dbReference type="OrthoDB" id="5771350at2"/>
<dbReference type="CDD" id="cd06464">
    <property type="entry name" value="ACD_sHsps-like"/>
    <property type="match status" value="1"/>
</dbReference>
<feature type="chain" id="PRO_5011564169" evidence="4">
    <location>
        <begin position="22"/>
        <end position="205"/>
    </location>
</feature>
<protein>
    <submittedName>
        <fullName evidence="6">Molecular chaperone IbpA, HSP20 family</fullName>
    </submittedName>
</protein>
<dbReference type="RefSeq" id="WP_091332422.1">
    <property type="nucleotide sequence ID" value="NZ_FNOW01000007.1"/>
</dbReference>
<dbReference type="SUPFAM" id="SSF49764">
    <property type="entry name" value="HSP20-like chaperones"/>
    <property type="match status" value="1"/>
</dbReference>
<gene>
    <name evidence="6" type="ORF">SAMN05421644_10770</name>
</gene>
<dbReference type="Gene3D" id="2.60.40.790">
    <property type="match status" value="1"/>
</dbReference>
<dbReference type="Proteomes" id="UP000198672">
    <property type="component" value="Unassembled WGS sequence"/>
</dbReference>
<evidence type="ECO:0000256" key="3">
    <source>
        <dbReference type="SAM" id="MobiDB-lite"/>
    </source>
</evidence>